<dbReference type="InterPro" id="IPR038287">
    <property type="entry name" value="Cse2_sf"/>
</dbReference>
<gene>
    <name evidence="1" type="primary">casB</name>
    <name evidence="1" type="ORF">JK232_17420</name>
</gene>
<protein>
    <submittedName>
        <fullName evidence="1">Type I-E CRISPR-associated protein Cse2/CasB</fullName>
    </submittedName>
</protein>
<dbReference type="InterPro" id="IPR013382">
    <property type="entry name" value="CRISPR-assoc_prot_Cse2"/>
</dbReference>
<dbReference type="Gene3D" id="1.10.520.40">
    <property type="entry name" value="CRISPR-associated protein Cse2"/>
    <property type="match status" value="1"/>
</dbReference>
<keyword evidence="2" id="KW-1185">Reference proteome</keyword>
<name>A0ABS5JL41_9GAMM</name>
<dbReference type="Pfam" id="PF09485">
    <property type="entry name" value="CRISPR_Cse2"/>
    <property type="match status" value="1"/>
</dbReference>
<evidence type="ECO:0000313" key="2">
    <source>
        <dbReference type="Proteomes" id="UP000680634"/>
    </source>
</evidence>
<sequence length="196" mass="22913">MSYLNDGQRQALLSWHDAVNDSKGRRLRASLRRCSDIHQVCQAEGFRSLLYKNDLPALWNHEQEPWRFSAMAILAATVAHVKTNNEREHFAAQLGVEKKGRIVMSELRFSRLSGAKTHDELLRQLRRAVKLCEGVVNIPDLAEGIFRWCREESDHYVKLKPTEYIRIRWAMEYYQAVTPEDDQLEFDQTAHPVNEY</sequence>
<organism evidence="1 2">
    <name type="scientific">Nissabacter archeti</name>
    <dbReference type="NCBI Taxonomy" id="1917880"/>
    <lineage>
        <taxon>Bacteria</taxon>
        <taxon>Pseudomonadati</taxon>
        <taxon>Pseudomonadota</taxon>
        <taxon>Gammaproteobacteria</taxon>
        <taxon>Enterobacterales</taxon>
        <taxon>Yersiniaceae</taxon>
        <taxon>Nissabacter</taxon>
    </lineage>
</organism>
<dbReference type="RefSeq" id="WP_212589453.1">
    <property type="nucleotide sequence ID" value="NZ_JAERKB010000012.1"/>
</dbReference>
<reference evidence="2" key="1">
    <citation type="submission" date="2023-07" db="EMBL/GenBank/DDBJ databases">
        <title>Genome-inferred correspondence between phylogeny and metabolic traits in the wild Drosophila gut microbiome.</title>
        <authorList>
            <person name="Bueno E."/>
            <person name="Blow F."/>
            <person name="Douglas A.E."/>
        </authorList>
    </citation>
    <scope>NUCLEOTIDE SEQUENCE [LARGE SCALE GENOMIC DNA]</scope>
    <source>
        <strain evidence="2">JGM97</strain>
    </source>
</reference>
<comment type="caution">
    <text evidence="1">The sequence shown here is derived from an EMBL/GenBank/DDBJ whole genome shotgun (WGS) entry which is preliminary data.</text>
</comment>
<dbReference type="NCBIfam" id="TIGR02548">
    <property type="entry name" value="casB_cse2"/>
    <property type="match status" value="1"/>
</dbReference>
<proteinExistence type="predicted"/>
<dbReference type="CDD" id="cd09731">
    <property type="entry name" value="Cse2_I-E"/>
    <property type="match status" value="1"/>
</dbReference>
<dbReference type="Proteomes" id="UP000680634">
    <property type="component" value="Unassembled WGS sequence"/>
</dbReference>
<evidence type="ECO:0000313" key="1">
    <source>
        <dbReference type="EMBL" id="MBS0970675.1"/>
    </source>
</evidence>
<accession>A0ABS5JL41</accession>
<dbReference type="EMBL" id="JAERKB010000012">
    <property type="protein sequence ID" value="MBS0970675.1"/>
    <property type="molecule type" value="Genomic_DNA"/>
</dbReference>